<name>A0A9W6MSL7_9HYPH</name>
<dbReference type="Proteomes" id="UP000758856">
    <property type="component" value="Unassembled WGS sequence"/>
</dbReference>
<reference evidence="2" key="3">
    <citation type="submission" date="2023-01" db="EMBL/GenBank/DDBJ databases">
        <authorList>
            <person name="Sun Q."/>
            <person name="Evtushenko L."/>
        </authorList>
    </citation>
    <scope>NUCLEOTIDE SEQUENCE</scope>
    <source>
        <strain evidence="2">VKM B-1606</strain>
    </source>
</reference>
<evidence type="ECO:0000313" key="2">
    <source>
        <dbReference type="EMBL" id="GLK56397.1"/>
    </source>
</evidence>
<dbReference type="AlphaFoldDB" id="A0A9W6MSL7"/>
<dbReference type="EMBL" id="JAFBCY010000003">
    <property type="protein sequence ID" value="MBM7852191.1"/>
    <property type="molecule type" value="Genomic_DNA"/>
</dbReference>
<sequence>MTASSTDRVPEPSFRNTDRVELNSSARTVRPRMIFADHEPHLVFRHHDGGERRVVDLAFNDPDIGLAVMYERRDALGVGDLDRDHDARIIGRESMHERQKPVVCDGLARRKRQPSLLEAGDVGEDHPRRRPPAPRRREPR</sequence>
<proteinExistence type="predicted"/>
<feature type="region of interest" description="Disordered" evidence="1">
    <location>
        <begin position="105"/>
        <end position="140"/>
    </location>
</feature>
<evidence type="ECO:0000313" key="4">
    <source>
        <dbReference type="Proteomes" id="UP000758856"/>
    </source>
</evidence>
<organism evidence="2 5">
    <name type="scientific">Methylopila capsulata</name>
    <dbReference type="NCBI Taxonomy" id="61654"/>
    <lineage>
        <taxon>Bacteria</taxon>
        <taxon>Pseudomonadati</taxon>
        <taxon>Pseudomonadota</taxon>
        <taxon>Alphaproteobacteria</taxon>
        <taxon>Hyphomicrobiales</taxon>
        <taxon>Methylopilaceae</taxon>
        <taxon>Methylopila</taxon>
    </lineage>
</organism>
<protein>
    <submittedName>
        <fullName evidence="2">Uncharacterized protein</fullName>
    </submittedName>
</protein>
<feature type="region of interest" description="Disordered" evidence="1">
    <location>
        <begin position="1"/>
        <end position="23"/>
    </location>
</feature>
<reference evidence="2" key="1">
    <citation type="journal article" date="2014" name="Int. J. Syst. Evol. Microbiol.">
        <title>Complete genome sequence of Corynebacterium casei LMG S-19264T (=DSM 44701T), isolated from a smear-ripened cheese.</title>
        <authorList>
            <consortium name="US DOE Joint Genome Institute (JGI-PGF)"/>
            <person name="Walter F."/>
            <person name="Albersmeier A."/>
            <person name="Kalinowski J."/>
            <person name="Ruckert C."/>
        </authorList>
    </citation>
    <scope>NUCLEOTIDE SEQUENCE</scope>
    <source>
        <strain evidence="2">VKM B-1606</strain>
    </source>
</reference>
<evidence type="ECO:0000313" key="3">
    <source>
        <dbReference type="EMBL" id="MBM7852191.1"/>
    </source>
</evidence>
<evidence type="ECO:0000313" key="5">
    <source>
        <dbReference type="Proteomes" id="UP001143400"/>
    </source>
</evidence>
<gene>
    <name evidence="2" type="ORF">GCM10008170_24160</name>
    <name evidence="3" type="ORF">JOD31_002433</name>
</gene>
<comment type="caution">
    <text evidence="2">The sequence shown here is derived from an EMBL/GenBank/DDBJ whole genome shotgun (WGS) entry which is preliminary data.</text>
</comment>
<dbReference type="Proteomes" id="UP001143400">
    <property type="component" value="Unassembled WGS sequence"/>
</dbReference>
<evidence type="ECO:0000256" key="1">
    <source>
        <dbReference type="SAM" id="MobiDB-lite"/>
    </source>
</evidence>
<reference evidence="3 4" key="2">
    <citation type="submission" date="2021-01" db="EMBL/GenBank/DDBJ databases">
        <title>Genomic Encyclopedia of Type Strains, Phase IV (KMG-IV): sequencing the most valuable type-strain genomes for metagenomic binning, comparative biology and taxonomic classification.</title>
        <authorList>
            <person name="Goeker M."/>
        </authorList>
    </citation>
    <scope>NUCLEOTIDE SEQUENCE [LARGE SCALE GENOMIC DNA]</scope>
    <source>
        <strain evidence="3 4">DSM 6130</strain>
    </source>
</reference>
<dbReference type="EMBL" id="BSFF01000003">
    <property type="protein sequence ID" value="GLK56397.1"/>
    <property type="molecule type" value="Genomic_DNA"/>
</dbReference>
<accession>A0A9W6MSL7</accession>
<keyword evidence="4" id="KW-1185">Reference proteome</keyword>
<feature type="compositionally biased region" description="Basic residues" evidence="1">
    <location>
        <begin position="128"/>
        <end position="140"/>
    </location>
</feature>